<dbReference type="Pfam" id="PF13476">
    <property type="entry name" value="AAA_23"/>
    <property type="match status" value="1"/>
</dbReference>
<dbReference type="InterPro" id="IPR027417">
    <property type="entry name" value="P-loop_NTPase"/>
</dbReference>
<organism evidence="4 5">
    <name type="scientific">Chloracidobacterium validum</name>
    <dbReference type="NCBI Taxonomy" id="2821543"/>
    <lineage>
        <taxon>Bacteria</taxon>
        <taxon>Pseudomonadati</taxon>
        <taxon>Acidobacteriota</taxon>
        <taxon>Terriglobia</taxon>
        <taxon>Terriglobales</taxon>
        <taxon>Acidobacteriaceae</taxon>
        <taxon>Chloracidobacterium</taxon>
    </lineage>
</organism>
<feature type="coiled-coil region" evidence="1">
    <location>
        <begin position="840"/>
        <end position="867"/>
    </location>
</feature>
<dbReference type="RefSeq" id="WP_211428040.1">
    <property type="nucleotide sequence ID" value="NZ_CP072648.1"/>
</dbReference>
<dbReference type="SUPFAM" id="SSF52540">
    <property type="entry name" value="P-loop containing nucleoside triphosphate hydrolases"/>
    <property type="match status" value="1"/>
</dbReference>
<feature type="coiled-coil region" evidence="1">
    <location>
        <begin position="204"/>
        <end position="256"/>
    </location>
</feature>
<accession>A0ABX8B9C4</accession>
<feature type="region of interest" description="Disordered" evidence="2">
    <location>
        <begin position="316"/>
        <end position="338"/>
    </location>
</feature>
<feature type="coiled-coil region" evidence="1">
    <location>
        <begin position="714"/>
        <end position="804"/>
    </location>
</feature>
<keyword evidence="1" id="KW-0175">Coiled coil</keyword>
<keyword evidence="5" id="KW-1185">Reference proteome</keyword>
<name>A0ABX8B9C4_9BACT</name>
<reference evidence="4 5" key="1">
    <citation type="submission" date="2021-03" db="EMBL/GenBank/DDBJ databases">
        <title>Genomic and phenotypic characterization of Chloracidobacterium isolates provides evidence for multiple species.</title>
        <authorList>
            <person name="Saini M.K."/>
            <person name="Costas A.M.G."/>
            <person name="Tank M."/>
            <person name="Bryant D.A."/>
        </authorList>
    </citation>
    <scope>NUCLEOTIDE SEQUENCE [LARGE SCALE GENOMIC DNA]</scope>
    <source>
        <strain evidence="4 5">BV2-C</strain>
    </source>
</reference>
<dbReference type="Gene3D" id="1.10.287.1490">
    <property type="match status" value="1"/>
</dbReference>
<evidence type="ECO:0000259" key="3">
    <source>
        <dbReference type="Pfam" id="PF13476"/>
    </source>
</evidence>
<dbReference type="InterPro" id="IPR038729">
    <property type="entry name" value="Rad50/SbcC_AAA"/>
</dbReference>
<feature type="coiled-coil region" evidence="1">
    <location>
        <begin position="561"/>
        <end position="595"/>
    </location>
</feature>
<dbReference type="PANTHER" id="PTHR32114">
    <property type="entry name" value="ABC TRANSPORTER ABCH.3"/>
    <property type="match status" value="1"/>
</dbReference>
<protein>
    <submittedName>
        <fullName evidence="4">AAA family ATPase</fullName>
    </submittedName>
</protein>
<feature type="coiled-coil region" evidence="1">
    <location>
        <begin position="640"/>
        <end position="667"/>
    </location>
</feature>
<dbReference type="PANTHER" id="PTHR32114:SF2">
    <property type="entry name" value="ABC TRANSPORTER ABCH.3"/>
    <property type="match status" value="1"/>
</dbReference>
<evidence type="ECO:0000256" key="1">
    <source>
        <dbReference type="SAM" id="Coils"/>
    </source>
</evidence>
<evidence type="ECO:0000313" key="4">
    <source>
        <dbReference type="EMBL" id="QUW02150.1"/>
    </source>
</evidence>
<evidence type="ECO:0000313" key="5">
    <source>
        <dbReference type="Proteomes" id="UP000676506"/>
    </source>
</evidence>
<gene>
    <name evidence="4" type="ORF">J8C06_07195</name>
</gene>
<dbReference type="Gene3D" id="3.40.50.300">
    <property type="entry name" value="P-loop containing nucleotide triphosphate hydrolases"/>
    <property type="match status" value="2"/>
</dbReference>
<dbReference type="Proteomes" id="UP000676506">
    <property type="component" value="Chromosome 1"/>
</dbReference>
<feature type="coiled-coil region" evidence="1">
    <location>
        <begin position="462"/>
        <end position="517"/>
    </location>
</feature>
<sequence length="1253" mass="139383">MKVLAVRGKNLASLTEFDVSLVKGPLEQAGLFVITGPTGAGKSTLLDAMCLALYGRLPRIKGERGGHQLPANASGSDKLRITDPRHIVSRNAAEACAEVEFWGCDRQRWRARWSVRRARGQLAGKLQEVNVELFDEHDHAHTAHRREETQALIAQKVGLTYEQFCRSVLLAQGEFAAFLKAGADERAQILEALTDGSQLYTKLSIAAHQRAADEKSKLQELERQAGNLQPLSEEERQEVEKQKACLTAECERLAEEQKPCEEARQWYVKGDALSQDVQVAEVAHRSAQQARQEAAPQAHHLERLEQAERLRGPYERYQSASAEQNAADKQRSAAEQAFEDAEQALKLAKAEVERAEQRLEGARTHREHKQPEIDEARRLDTELDHARAALAQAEADQHKWTQELEQHTQALEEALLAQAAADEAIAQADRWLRDNYRLKPLAEQWPRWERGIQNYNSLHQKIADLCADLDTATRKLQQVEERLASAQQAVRDGEAKLENAQEELAVAQRAVEALQADHSLEARQTARERIDTGRQRLLELKNLLEGLVEAETARAAAAQVVAEATSAITSLREKLDALEQKHAELEAACLAREQDLKLAEAAEALAARRPDLLIPGKPCPLCGATEHPAAGQPAPPSEIVKRLRAEMEAARRERASCAQEIQKLGNQLAAERARTEEAGRHQSDAAKRYAAHLTQWNTISIDEPALVPHDPETGSKLDAALNQLEKEKANLDAAEKAYEAACKRRDQAQTQVNQLRERQQQAQVELNQLEQTRQSIASELKNCRQRLEEQQSRQRHDLDELDSAFSWQNDWQTALQTNPVTFLEAAQAYVKSWEVTQQHRQQQSDQRQELAREVAILRTKCEQSKSNLSTARHKVNDCAIHLAQLEHSRAHCLGGEPTDEVIWALDNEVKEAEKEATAARQKLLETSRQQAAAQTDCQVAQEREVKAKQEAATARAALDQALEAVQLTEAELESLLSTPTDVRRQLQDHIKALDDAVTATAGALDSKRQAYESHLASPRPDATREAIEARLAELDGCIAEKYKKIGALDEKLRQDRELRERHAQLVQELEAQKAVYARWAELDDVIGSSDGKTLRLFAQSLYFDALLAQANYYLKNLRQRYRLEQVKDAALEVQVIDHDLADVVRPISTLSGGETFLISLALALGLAAMSSDKVTIGSLFIDEGFGTLDPKSLEKALGMLNQLQAEGRQIGIISHIPGLADQIGYCVAVEPNGTGTSRVSVIGPPQPAVVSTT</sequence>
<proteinExistence type="predicted"/>
<evidence type="ECO:0000256" key="2">
    <source>
        <dbReference type="SAM" id="MobiDB-lite"/>
    </source>
</evidence>
<dbReference type="EMBL" id="CP072648">
    <property type="protein sequence ID" value="QUW02150.1"/>
    <property type="molecule type" value="Genomic_DNA"/>
</dbReference>
<feature type="domain" description="Rad50/SbcC-type AAA" evidence="3">
    <location>
        <begin position="8"/>
        <end position="247"/>
    </location>
</feature>
<feature type="coiled-coil region" evidence="1">
    <location>
        <begin position="902"/>
        <end position="978"/>
    </location>
</feature>
<dbReference type="Pfam" id="PF13558">
    <property type="entry name" value="SbcC_Walker_B"/>
    <property type="match status" value="1"/>
</dbReference>